<name>A0ABV7YQB1_9BACT</name>
<comment type="caution">
    <text evidence="1">The sequence shown here is derived from an EMBL/GenBank/DDBJ whole genome shotgun (WGS) entry which is preliminary data.</text>
</comment>
<dbReference type="CDD" id="cd07818">
    <property type="entry name" value="SRPBCC_1"/>
    <property type="match status" value="1"/>
</dbReference>
<accession>A0ABV7YQB1</accession>
<organism evidence="1 2">
    <name type="scientific">Lacihabitans lacunae</name>
    <dbReference type="NCBI Taxonomy" id="1028214"/>
    <lineage>
        <taxon>Bacteria</taxon>
        <taxon>Pseudomonadati</taxon>
        <taxon>Bacteroidota</taxon>
        <taxon>Cytophagia</taxon>
        <taxon>Cytophagales</taxon>
        <taxon>Leadbetterellaceae</taxon>
        <taxon>Lacihabitans</taxon>
    </lineage>
</organism>
<evidence type="ECO:0000313" key="1">
    <source>
        <dbReference type="EMBL" id="MFC3809066.1"/>
    </source>
</evidence>
<dbReference type="RefSeq" id="WP_379833576.1">
    <property type="nucleotide sequence ID" value="NZ_JBHRYQ010000001.1"/>
</dbReference>
<protein>
    <submittedName>
        <fullName evidence="1">SRPBCC family protein</fullName>
    </submittedName>
</protein>
<dbReference type="Proteomes" id="UP001595616">
    <property type="component" value="Unassembled WGS sequence"/>
</dbReference>
<evidence type="ECO:0000313" key="2">
    <source>
        <dbReference type="Proteomes" id="UP001595616"/>
    </source>
</evidence>
<dbReference type="Gene3D" id="3.30.530.20">
    <property type="match status" value="1"/>
</dbReference>
<dbReference type="InterPro" id="IPR019587">
    <property type="entry name" value="Polyketide_cyclase/dehydratase"/>
</dbReference>
<sequence length="174" mass="19881">MTILIVIIAICLILIGLSVLMGNVMKIENKINVNKSDAEVFDFLKLVKNQDLFSVWNMADPNMSKTYNGTDGEVGFVYGWKSETNKNVGQGEQEITKITPTNRIDFALRFEKPMKNTAASYFEIKKINENSTDVTWTFEGPSKFPMNLFMPIFKKMLAKDMTQSLENLKVYLEK</sequence>
<reference evidence="2" key="1">
    <citation type="journal article" date="2019" name="Int. J. Syst. Evol. Microbiol.">
        <title>The Global Catalogue of Microorganisms (GCM) 10K type strain sequencing project: providing services to taxonomists for standard genome sequencing and annotation.</title>
        <authorList>
            <consortium name="The Broad Institute Genomics Platform"/>
            <consortium name="The Broad Institute Genome Sequencing Center for Infectious Disease"/>
            <person name="Wu L."/>
            <person name="Ma J."/>
        </authorList>
    </citation>
    <scope>NUCLEOTIDE SEQUENCE [LARGE SCALE GENOMIC DNA]</scope>
    <source>
        <strain evidence="2">CECT 7956</strain>
    </source>
</reference>
<keyword evidence="2" id="KW-1185">Reference proteome</keyword>
<gene>
    <name evidence="1" type="ORF">ACFOOI_00250</name>
</gene>
<proteinExistence type="predicted"/>
<dbReference type="Pfam" id="PF10604">
    <property type="entry name" value="Polyketide_cyc2"/>
    <property type="match status" value="1"/>
</dbReference>
<dbReference type="InterPro" id="IPR023393">
    <property type="entry name" value="START-like_dom_sf"/>
</dbReference>
<dbReference type="SUPFAM" id="SSF55961">
    <property type="entry name" value="Bet v1-like"/>
    <property type="match status" value="1"/>
</dbReference>
<dbReference type="EMBL" id="JBHRYQ010000001">
    <property type="protein sequence ID" value="MFC3809066.1"/>
    <property type="molecule type" value="Genomic_DNA"/>
</dbReference>